<evidence type="ECO:0000313" key="1">
    <source>
        <dbReference type="EMBL" id="SBT34748.1"/>
    </source>
</evidence>
<evidence type="ECO:0000313" key="2">
    <source>
        <dbReference type="EMBL" id="SBT35156.1"/>
    </source>
</evidence>
<sequence>MCVVSCDTSFLASCVTAPIFAKPHPFSPFFVVQHEQKKQHSFFPLNEKNDSVHFFSPSACAMRCPEWLNLRKARSRT</sequence>
<dbReference type="Proteomes" id="UP000078555">
    <property type="component" value="Unassembled WGS sequence"/>
</dbReference>
<reference evidence="1" key="1">
    <citation type="submission" date="2016-05" db="EMBL/GenBank/DDBJ databases">
        <authorList>
            <person name="Lavstsen T."/>
            <person name="Jespersen J.S."/>
        </authorList>
    </citation>
    <scope>NUCLEOTIDE SEQUENCE [LARGE SCALE GENOMIC DNA]</scope>
</reference>
<keyword evidence="4" id="KW-1185">Reference proteome</keyword>
<dbReference type="AlphaFoldDB" id="A0A1A8YT87"/>
<gene>
    <name evidence="1" type="ORF">POVWA1_023790</name>
    <name evidence="2" type="ORF">POVWA2_023590</name>
</gene>
<evidence type="ECO:0000313" key="3">
    <source>
        <dbReference type="Proteomes" id="UP000078550"/>
    </source>
</evidence>
<protein>
    <submittedName>
        <fullName evidence="1">Uncharacterized protein</fullName>
    </submittedName>
</protein>
<dbReference type="EMBL" id="FLRD01000073">
    <property type="protein sequence ID" value="SBT34748.1"/>
    <property type="molecule type" value="Genomic_DNA"/>
</dbReference>
<organism evidence="1 4">
    <name type="scientific">Plasmodium ovale wallikeri</name>
    <dbReference type="NCBI Taxonomy" id="864142"/>
    <lineage>
        <taxon>Eukaryota</taxon>
        <taxon>Sar</taxon>
        <taxon>Alveolata</taxon>
        <taxon>Apicomplexa</taxon>
        <taxon>Aconoidasida</taxon>
        <taxon>Haemosporida</taxon>
        <taxon>Plasmodiidae</taxon>
        <taxon>Plasmodium</taxon>
        <taxon>Plasmodium (Plasmodium)</taxon>
    </lineage>
</organism>
<evidence type="ECO:0000313" key="4">
    <source>
        <dbReference type="Proteomes" id="UP000078555"/>
    </source>
</evidence>
<dbReference type="EMBL" id="FLRE01000093">
    <property type="protein sequence ID" value="SBT35156.1"/>
    <property type="molecule type" value="Genomic_DNA"/>
</dbReference>
<dbReference type="Proteomes" id="UP000078550">
    <property type="component" value="Unassembled WGS sequence"/>
</dbReference>
<proteinExistence type="predicted"/>
<name>A0A1A8YT87_PLAOA</name>
<accession>A0A1A8YT87</accession>
<reference evidence="3 4" key="2">
    <citation type="submission" date="2016-05" db="EMBL/GenBank/DDBJ databases">
        <authorList>
            <person name="Naeem Raeece"/>
        </authorList>
    </citation>
    <scope>NUCLEOTIDE SEQUENCE [LARGE SCALE GENOMIC DNA]</scope>
</reference>